<dbReference type="RefSeq" id="WP_184481422.1">
    <property type="nucleotide sequence ID" value="NZ_JACIJE010000002.1"/>
</dbReference>
<dbReference type="GO" id="GO:0005524">
    <property type="term" value="F:ATP binding"/>
    <property type="evidence" value="ECO:0007669"/>
    <property type="project" value="InterPro"/>
</dbReference>
<evidence type="ECO:0000259" key="3">
    <source>
        <dbReference type="PROSITE" id="PS51194"/>
    </source>
</evidence>
<evidence type="ECO:0000313" key="4">
    <source>
        <dbReference type="EMBL" id="MBB5688603.1"/>
    </source>
</evidence>
<dbReference type="GO" id="GO:0004386">
    <property type="term" value="F:helicase activity"/>
    <property type="evidence" value="ECO:0007669"/>
    <property type="project" value="UniProtKB-KW"/>
</dbReference>
<sequence>MSASLRDVTWPRFLRAPDGQLVARLYEPALRRAVRYDRCCAYFSSSVLSAAASGFGAFIQRVLDGEVVNKPAIRLLVNEELSEADVAALLDAGQEAPLVQALLAQLGSPETALQKRRLEMLAWLAREGWLEVRVGIMRQADGILHAKFGLFVDAQKDAVVFAGSGNESANGLRGNYEKLEISWSWGDAERHVHFRDEFEALWSGNDPAVASVPLPQAVRDALIKLAPDVPPVAEAEDNLRRQRAAMLWSYALAAPYMPEGGAATCDAMAPVTLWPHQRRVVAEAASAWPEGRLLCDEVGMGKTVEAILILRRLLAGRGVKRALLLPPANLLPQWQGELREKGGLRVPRLEGPRTLVWPDGTKQTVAGLAEALEQDLLLLSRETARTEGNLPILLAARPWDLVLLDEGHAARRASQIEGEFNTPTLLLGLLRRLQATGQARSFMILSATPMQTHPWEPWDLLQVLGEGGLWLSGFHVVSRFYEALAALERGQLSRREALALARILAATPQRPSPPAELSLPPVEDAEAFAQALRFLPAEARTRTVAWLRSCSPLARRMHRNTRRTLRRYYEMGLLERPPPQRDVREDPFDFETQEEREVYEAVTRYIDRRFDELEGQKPGKGFVMTIYRRRAASSPVALRKSLERRAMGLKAVIAQRAYDDTVLDLEDAEELEDLLNVKLTSALPETPQEAAAELAEVEDLLSRIASLGGLDTKRDRLVAWTKKLTADGRGVLIFTGYTDTMEYLRDALASAFGSAVASYSGEGGAVRAGQAWIPASKEAVTAALRAGTIKVLVCTDAASEGLNLQAAGALVNFDLPWNPSKVEQRIGRVDRIGQELPVLPIVNLYLQDSVDERVYRALARRCGLFETFVGPMQPVLSQAIRMLIGKEHVDEEALAKAAEAIRKNPAVMQAFPEDEPAALQAEEGLFRPEQVETLLSALEGTGIRVKAESNTVHLIGTGPLRIVTHPSGVVAHPEASCVDGLDARQWRLLRELQQPGERLPLVLASAEEGAFRAVVCGWVSAEGLHEVRSFADLQALMVDWDGQEPPNGAWKTARLQLAAKARQHVSELAQRCAAAAAVSRVAQAEAARLRLIEELGRTLICFEPDTNDLNGKFHRLATERTATAERLQHVYGRLGGYPEWDEFQLADLREFRTGLTGNQVKTRLTGRELDAAMADPRWALALPTS</sequence>
<dbReference type="Gene3D" id="3.30.870.10">
    <property type="entry name" value="Endonuclease Chain A"/>
    <property type="match status" value="1"/>
</dbReference>
<dbReference type="InterPro" id="IPR000330">
    <property type="entry name" value="SNF2_N"/>
</dbReference>
<dbReference type="Pfam" id="PF00176">
    <property type="entry name" value="SNF2-rel_dom"/>
    <property type="match status" value="1"/>
</dbReference>
<keyword evidence="1" id="KW-0378">Hydrolase</keyword>
<evidence type="ECO:0000259" key="2">
    <source>
        <dbReference type="PROSITE" id="PS51192"/>
    </source>
</evidence>
<protein>
    <submittedName>
        <fullName evidence="4">Superfamily II DNA or RNA helicase/DNA-binding transcriptional ArsR family regulator</fullName>
    </submittedName>
</protein>
<dbReference type="Gene3D" id="3.40.50.300">
    <property type="entry name" value="P-loop containing nucleotide triphosphate hydrolases"/>
    <property type="match status" value="1"/>
</dbReference>
<reference evidence="4 5" key="1">
    <citation type="submission" date="2020-08" db="EMBL/GenBank/DDBJ databases">
        <title>Genomic Encyclopedia of Type Strains, Phase IV (KMG-IV): sequencing the most valuable type-strain genomes for metagenomic binning, comparative biology and taxonomic classification.</title>
        <authorList>
            <person name="Goeker M."/>
        </authorList>
    </citation>
    <scope>NUCLEOTIDE SEQUENCE [LARGE SCALE GENOMIC DNA]</scope>
    <source>
        <strain evidence="4 5">DSM 25895</strain>
    </source>
</reference>
<dbReference type="InterPro" id="IPR001650">
    <property type="entry name" value="Helicase_C-like"/>
</dbReference>
<keyword evidence="4" id="KW-0238">DNA-binding</keyword>
<keyword evidence="5" id="KW-1185">Reference proteome</keyword>
<evidence type="ECO:0000256" key="1">
    <source>
        <dbReference type="ARBA" id="ARBA00022801"/>
    </source>
</evidence>
<dbReference type="PROSITE" id="PS51192">
    <property type="entry name" value="HELICASE_ATP_BIND_1"/>
    <property type="match status" value="1"/>
</dbReference>
<dbReference type="EMBL" id="JACIJE010000002">
    <property type="protein sequence ID" value="MBB5688603.1"/>
    <property type="molecule type" value="Genomic_DNA"/>
</dbReference>
<dbReference type="SMART" id="SM00487">
    <property type="entry name" value="DEXDc"/>
    <property type="match status" value="1"/>
</dbReference>
<dbReference type="SUPFAM" id="SSF52540">
    <property type="entry name" value="P-loop containing nucleoside triphosphate hydrolases"/>
    <property type="match status" value="2"/>
</dbReference>
<accession>A0A840Y306</accession>
<dbReference type="Gene3D" id="3.40.50.10810">
    <property type="entry name" value="Tandem AAA-ATPase domain"/>
    <property type="match status" value="1"/>
</dbReference>
<dbReference type="CDD" id="cd18793">
    <property type="entry name" value="SF2_C_SNF"/>
    <property type="match status" value="1"/>
</dbReference>
<dbReference type="GO" id="GO:0016787">
    <property type="term" value="F:hydrolase activity"/>
    <property type="evidence" value="ECO:0007669"/>
    <property type="project" value="UniProtKB-KW"/>
</dbReference>
<dbReference type="Pfam" id="PF00271">
    <property type="entry name" value="Helicase_C"/>
    <property type="match status" value="1"/>
</dbReference>
<keyword evidence="4" id="KW-0547">Nucleotide-binding</keyword>
<keyword evidence="4" id="KW-0067">ATP-binding</keyword>
<dbReference type="PROSITE" id="PS51194">
    <property type="entry name" value="HELICASE_CTER"/>
    <property type="match status" value="1"/>
</dbReference>
<dbReference type="Proteomes" id="UP000562254">
    <property type="component" value="Unassembled WGS sequence"/>
</dbReference>
<gene>
    <name evidence="4" type="ORF">FHS88_000719</name>
</gene>
<keyword evidence="4" id="KW-0347">Helicase</keyword>
<dbReference type="GO" id="GO:0003677">
    <property type="term" value="F:DNA binding"/>
    <property type="evidence" value="ECO:0007669"/>
    <property type="project" value="UniProtKB-KW"/>
</dbReference>
<evidence type="ECO:0000313" key="5">
    <source>
        <dbReference type="Proteomes" id="UP000562254"/>
    </source>
</evidence>
<dbReference type="InterPro" id="IPR027417">
    <property type="entry name" value="P-loop_NTPase"/>
</dbReference>
<proteinExistence type="predicted"/>
<dbReference type="SMART" id="SM00490">
    <property type="entry name" value="HELICc"/>
    <property type="match status" value="1"/>
</dbReference>
<feature type="domain" description="Helicase C-terminal" evidence="3">
    <location>
        <begin position="713"/>
        <end position="884"/>
    </location>
</feature>
<dbReference type="AlphaFoldDB" id="A0A840Y306"/>
<comment type="caution">
    <text evidence="4">The sequence shown here is derived from an EMBL/GenBank/DDBJ whole genome shotgun (WGS) entry which is preliminary data.</text>
</comment>
<dbReference type="InterPro" id="IPR038718">
    <property type="entry name" value="SNF2-like_sf"/>
</dbReference>
<feature type="domain" description="Helicase ATP-binding" evidence="2">
    <location>
        <begin position="283"/>
        <end position="467"/>
    </location>
</feature>
<name>A0A840Y306_9PROT</name>
<organism evidence="4 5">
    <name type="scientific">Neoroseomonas alkaliterrae</name>
    <dbReference type="NCBI Taxonomy" id="1452450"/>
    <lineage>
        <taxon>Bacteria</taxon>
        <taxon>Pseudomonadati</taxon>
        <taxon>Pseudomonadota</taxon>
        <taxon>Alphaproteobacteria</taxon>
        <taxon>Acetobacterales</taxon>
        <taxon>Acetobacteraceae</taxon>
        <taxon>Neoroseomonas</taxon>
    </lineage>
</organism>
<dbReference type="PANTHER" id="PTHR10799">
    <property type="entry name" value="SNF2/RAD54 HELICASE FAMILY"/>
    <property type="match status" value="1"/>
</dbReference>
<dbReference type="InterPro" id="IPR049730">
    <property type="entry name" value="SNF2/RAD54-like_C"/>
</dbReference>
<dbReference type="InterPro" id="IPR014001">
    <property type="entry name" value="Helicase_ATP-bd"/>
</dbReference>